<proteinExistence type="predicted"/>
<feature type="region of interest" description="Disordered" evidence="1">
    <location>
        <begin position="63"/>
        <end position="291"/>
    </location>
</feature>
<feature type="compositionally biased region" description="Polar residues" evidence="1">
    <location>
        <begin position="222"/>
        <end position="231"/>
    </location>
</feature>
<feature type="compositionally biased region" description="Polar residues" evidence="1">
    <location>
        <begin position="84"/>
        <end position="141"/>
    </location>
</feature>
<gene>
    <name evidence="2" type="ORF">B5807_07862</name>
</gene>
<dbReference type="InParanoid" id="A0A1Y2LWH0"/>
<accession>A0A1Y2LWH0</accession>
<evidence type="ECO:0000313" key="3">
    <source>
        <dbReference type="Proteomes" id="UP000193240"/>
    </source>
</evidence>
<feature type="compositionally biased region" description="Low complexity" evidence="1">
    <location>
        <begin position="69"/>
        <end position="83"/>
    </location>
</feature>
<dbReference type="OMA" id="SASHQCK"/>
<name>A0A1Y2LWH0_EPING</name>
<dbReference type="AlphaFoldDB" id="A0A1Y2LWH0"/>
<organism evidence="2 3">
    <name type="scientific">Epicoccum nigrum</name>
    <name type="common">Soil fungus</name>
    <name type="synonym">Epicoccum purpurascens</name>
    <dbReference type="NCBI Taxonomy" id="105696"/>
    <lineage>
        <taxon>Eukaryota</taxon>
        <taxon>Fungi</taxon>
        <taxon>Dikarya</taxon>
        <taxon>Ascomycota</taxon>
        <taxon>Pezizomycotina</taxon>
        <taxon>Dothideomycetes</taxon>
        <taxon>Pleosporomycetidae</taxon>
        <taxon>Pleosporales</taxon>
        <taxon>Pleosporineae</taxon>
        <taxon>Didymellaceae</taxon>
        <taxon>Epicoccum</taxon>
    </lineage>
</organism>
<protein>
    <submittedName>
        <fullName evidence="2">Uncharacterized protein</fullName>
    </submittedName>
</protein>
<evidence type="ECO:0000313" key="2">
    <source>
        <dbReference type="EMBL" id="OSS48201.1"/>
    </source>
</evidence>
<dbReference type="EMBL" id="KZ107846">
    <property type="protein sequence ID" value="OSS48201.1"/>
    <property type="molecule type" value="Genomic_DNA"/>
</dbReference>
<evidence type="ECO:0000256" key="1">
    <source>
        <dbReference type="SAM" id="MobiDB-lite"/>
    </source>
</evidence>
<feature type="compositionally biased region" description="Basic and acidic residues" evidence="1">
    <location>
        <begin position="232"/>
        <end position="243"/>
    </location>
</feature>
<dbReference type="Proteomes" id="UP000193240">
    <property type="component" value="Unassembled WGS sequence"/>
</dbReference>
<sequence length="306" mass="32900">MPFFSKIKKAKEAADEHKKEVAAQVEAKPKIPYKHVPVHAGIDALSATPTTIRADELREKIAAARRSRSVSAVSAPTRSASTVYQSVHSPASRSRPSSVISAPGSTVSSASHGRNGSLGRRTNSDLSISTMMQSHQETPSRGRQPVRRDYFSNPPGVPAVPQVPAHHRPSKPQKTVSSRSSAKRRSPLSAMSITEDDEAAEQSSDSSQASEGSVASSQSSATDISRPNSRQDQIKDLISDITKENNYSRPLSTISSAPATPDVAPPVQHKKQPSVEVTAQPQLAKRKSMKQRFSIFSRKSAVVTAH</sequence>
<feature type="compositionally biased region" description="Low complexity" evidence="1">
    <location>
        <begin position="201"/>
        <end position="221"/>
    </location>
</feature>
<keyword evidence="3" id="KW-1185">Reference proteome</keyword>
<reference evidence="2 3" key="1">
    <citation type="journal article" date="2017" name="Genome Announc.">
        <title>Genome sequence of the saprophytic ascomycete Epicoccum nigrum ICMP 19927 strain isolated from New Zealand.</title>
        <authorList>
            <person name="Fokin M."/>
            <person name="Fleetwood D."/>
            <person name="Weir B.S."/>
            <person name="Villas-Boas S.G."/>
        </authorList>
    </citation>
    <scope>NUCLEOTIDE SEQUENCE [LARGE SCALE GENOMIC DNA]</scope>
    <source>
        <strain evidence="2 3">ICMP 19927</strain>
    </source>
</reference>
<feature type="compositionally biased region" description="Polar residues" evidence="1">
    <location>
        <begin position="244"/>
        <end position="258"/>
    </location>
</feature>